<feature type="active site" description="Proton acceptor" evidence="4">
    <location>
        <position position="145"/>
    </location>
</feature>
<organism evidence="7 9">
    <name type="scientific">Dracunculus medinensis</name>
    <name type="common">Guinea worm</name>
    <dbReference type="NCBI Taxonomy" id="318479"/>
    <lineage>
        <taxon>Eukaryota</taxon>
        <taxon>Metazoa</taxon>
        <taxon>Ecdysozoa</taxon>
        <taxon>Nematoda</taxon>
        <taxon>Chromadorea</taxon>
        <taxon>Rhabditida</taxon>
        <taxon>Spirurina</taxon>
        <taxon>Dracunculoidea</taxon>
        <taxon>Dracunculidae</taxon>
        <taxon>Dracunculus</taxon>
    </lineage>
</organism>
<evidence type="ECO:0000259" key="5">
    <source>
        <dbReference type="PROSITE" id="PS51006"/>
    </source>
</evidence>
<evidence type="ECO:0000313" key="6">
    <source>
        <dbReference type="EMBL" id="VDN56941.1"/>
    </source>
</evidence>
<name>A0A0N4U6K0_DRAME</name>
<reference evidence="9" key="1">
    <citation type="submission" date="2017-02" db="UniProtKB">
        <authorList>
            <consortium name="WormBaseParasite"/>
        </authorList>
    </citation>
    <scope>IDENTIFICATION</scope>
</reference>
<evidence type="ECO:0000256" key="3">
    <source>
        <dbReference type="ARBA" id="ARBA00023115"/>
    </source>
</evidence>
<dbReference type="Pfam" id="PF01564">
    <property type="entry name" value="Spermine_synth"/>
    <property type="match status" value="1"/>
</dbReference>
<dbReference type="AlphaFoldDB" id="A0A0N4U6K0"/>
<dbReference type="InterPro" id="IPR029063">
    <property type="entry name" value="SAM-dependent_MTases_sf"/>
</dbReference>
<dbReference type="Proteomes" id="UP000274756">
    <property type="component" value="Unassembled WGS sequence"/>
</dbReference>
<dbReference type="OrthoDB" id="2016285at2759"/>
<feature type="domain" description="PABS" evidence="5">
    <location>
        <begin position="92"/>
        <end position="179"/>
    </location>
</feature>
<comment type="similarity">
    <text evidence="1">Belongs to the spermidine/spermine synthase family.</text>
</comment>
<evidence type="ECO:0000313" key="8">
    <source>
        <dbReference type="Proteomes" id="UP000274756"/>
    </source>
</evidence>
<dbReference type="GO" id="GO:0010487">
    <property type="term" value="F:thermospermine synthase activity"/>
    <property type="evidence" value="ECO:0007669"/>
    <property type="project" value="TreeGrafter"/>
</dbReference>
<dbReference type="Gene3D" id="3.40.50.150">
    <property type="entry name" value="Vaccinia Virus protein VP39"/>
    <property type="match status" value="1"/>
</dbReference>
<dbReference type="InterPro" id="IPR030374">
    <property type="entry name" value="PABS"/>
</dbReference>
<evidence type="ECO:0000313" key="9">
    <source>
        <dbReference type="WBParaSite" id="DME_0000255401-mRNA-1"/>
    </source>
</evidence>
<evidence type="ECO:0000256" key="1">
    <source>
        <dbReference type="ARBA" id="ARBA00007867"/>
    </source>
</evidence>
<evidence type="ECO:0000313" key="7">
    <source>
        <dbReference type="Proteomes" id="UP000038040"/>
    </source>
</evidence>
<dbReference type="WBParaSite" id="DME_0000255401-mRNA-1">
    <property type="protein sequence ID" value="DME_0000255401-mRNA-1"/>
    <property type="gene ID" value="DME_0000255401"/>
</dbReference>
<accession>A0A0N4U6K0</accession>
<sequence length="179" mass="20257">MFIERKMVLDDWIKATSIAVMIPDRIIEPIDTTKWPIDYSDPRSIYLYSILSAAYATGVISTNETIPGDVLIIGLGGGSSNNYFRHATENINVTVVEIDKFIVNLAKKYFGLIEDDRQRCIVEDGAKFIKKCSETGQKFDLIILDASTSDKHQIMCPCEPFMDPSVFLYQISYQLEKTP</sequence>
<keyword evidence="8" id="KW-1185">Reference proteome</keyword>
<dbReference type="EMBL" id="UYYG01001157">
    <property type="protein sequence ID" value="VDN56941.1"/>
    <property type="molecule type" value="Genomic_DNA"/>
</dbReference>
<keyword evidence="2 4" id="KW-0808">Transferase</keyword>
<proteinExistence type="inferred from homology"/>
<dbReference type="PROSITE" id="PS51006">
    <property type="entry name" value="PABS_2"/>
    <property type="match status" value="1"/>
</dbReference>
<protein>
    <submittedName>
        <fullName evidence="9">PABS domain-containing protein</fullName>
    </submittedName>
</protein>
<evidence type="ECO:0000256" key="2">
    <source>
        <dbReference type="ARBA" id="ARBA00022679"/>
    </source>
</evidence>
<dbReference type="SUPFAM" id="SSF53335">
    <property type="entry name" value="S-adenosyl-L-methionine-dependent methyltransferases"/>
    <property type="match status" value="1"/>
</dbReference>
<reference evidence="6 8" key="2">
    <citation type="submission" date="2018-11" db="EMBL/GenBank/DDBJ databases">
        <authorList>
            <consortium name="Pathogen Informatics"/>
        </authorList>
    </citation>
    <scope>NUCLEOTIDE SEQUENCE [LARGE SCALE GENOMIC DNA]</scope>
</reference>
<gene>
    <name evidence="6" type="ORF">DME_LOCUS6914</name>
</gene>
<dbReference type="GO" id="GO:0006596">
    <property type="term" value="P:polyamine biosynthetic process"/>
    <property type="evidence" value="ECO:0007669"/>
    <property type="project" value="UniProtKB-UniRule"/>
</dbReference>
<dbReference type="PANTHER" id="PTHR43317">
    <property type="entry name" value="THERMOSPERMINE SYNTHASE ACAULIS5"/>
    <property type="match status" value="1"/>
</dbReference>
<dbReference type="Proteomes" id="UP000038040">
    <property type="component" value="Unplaced"/>
</dbReference>
<keyword evidence="3 4" id="KW-0620">Polyamine biosynthesis</keyword>
<dbReference type="PANTHER" id="PTHR43317:SF1">
    <property type="entry name" value="THERMOSPERMINE SYNTHASE ACAULIS5"/>
    <property type="match status" value="1"/>
</dbReference>
<evidence type="ECO:0000256" key="4">
    <source>
        <dbReference type="PROSITE-ProRule" id="PRU00354"/>
    </source>
</evidence>